<dbReference type="Proteomes" id="UP000324222">
    <property type="component" value="Unassembled WGS sequence"/>
</dbReference>
<proteinExistence type="predicted"/>
<keyword evidence="2" id="KW-1185">Reference proteome</keyword>
<evidence type="ECO:0000313" key="1">
    <source>
        <dbReference type="EMBL" id="MPC54100.1"/>
    </source>
</evidence>
<protein>
    <submittedName>
        <fullName evidence="1">Uncharacterized protein</fullName>
    </submittedName>
</protein>
<comment type="caution">
    <text evidence="1">The sequence shown here is derived from an EMBL/GenBank/DDBJ whole genome shotgun (WGS) entry which is preliminary data.</text>
</comment>
<name>A0A5B7G205_PORTR</name>
<gene>
    <name evidence="1" type="ORF">E2C01_048007</name>
</gene>
<organism evidence="1 2">
    <name type="scientific">Portunus trituberculatus</name>
    <name type="common">Swimming crab</name>
    <name type="synonym">Neptunus trituberculatus</name>
    <dbReference type="NCBI Taxonomy" id="210409"/>
    <lineage>
        <taxon>Eukaryota</taxon>
        <taxon>Metazoa</taxon>
        <taxon>Ecdysozoa</taxon>
        <taxon>Arthropoda</taxon>
        <taxon>Crustacea</taxon>
        <taxon>Multicrustacea</taxon>
        <taxon>Malacostraca</taxon>
        <taxon>Eumalacostraca</taxon>
        <taxon>Eucarida</taxon>
        <taxon>Decapoda</taxon>
        <taxon>Pleocyemata</taxon>
        <taxon>Brachyura</taxon>
        <taxon>Eubrachyura</taxon>
        <taxon>Portunoidea</taxon>
        <taxon>Portunidae</taxon>
        <taxon>Portuninae</taxon>
        <taxon>Portunus</taxon>
    </lineage>
</organism>
<dbReference type="AlphaFoldDB" id="A0A5B7G205"/>
<evidence type="ECO:0000313" key="2">
    <source>
        <dbReference type="Proteomes" id="UP000324222"/>
    </source>
</evidence>
<dbReference type="EMBL" id="VSRR010012107">
    <property type="protein sequence ID" value="MPC54100.1"/>
    <property type="molecule type" value="Genomic_DNA"/>
</dbReference>
<accession>A0A5B7G205</accession>
<sequence length="117" mass="12880">MKPLSLGISKEKSKNTIISPTLKAFRGVLILALRNTVKGTQNEGKTGDRLAESFPVDAHGATMIESREIQSEIQSHGIQATVTRCRWDHQCAFPLCLIDPIPAQGRIQNSPEHVVIH</sequence>
<reference evidence="1 2" key="1">
    <citation type="submission" date="2019-05" db="EMBL/GenBank/DDBJ databases">
        <title>Another draft genome of Portunus trituberculatus and its Hox gene families provides insights of decapod evolution.</title>
        <authorList>
            <person name="Jeong J.-H."/>
            <person name="Song I."/>
            <person name="Kim S."/>
            <person name="Choi T."/>
            <person name="Kim D."/>
            <person name="Ryu S."/>
            <person name="Kim W."/>
        </authorList>
    </citation>
    <scope>NUCLEOTIDE SEQUENCE [LARGE SCALE GENOMIC DNA]</scope>
    <source>
        <tissue evidence="1">Muscle</tissue>
    </source>
</reference>